<dbReference type="PANTHER" id="PTHR45655:SF13">
    <property type="entry name" value="SOLUBLE GUANYLATE CYCLASE GCY-32-RELATED"/>
    <property type="match status" value="1"/>
</dbReference>
<dbReference type="EMBL" id="JABUFE010000003">
    <property type="protein sequence ID" value="NSX54632.1"/>
    <property type="molecule type" value="Genomic_DNA"/>
</dbReference>
<dbReference type="PANTHER" id="PTHR45655">
    <property type="entry name" value="GUANYLATE CYCLASE SOLUBLE SUBUNIT BETA-2"/>
    <property type="match status" value="1"/>
</dbReference>
<gene>
    <name evidence="2" type="ORF">HRQ87_07430</name>
</gene>
<dbReference type="Pfam" id="PF07700">
    <property type="entry name" value="HNOB"/>
    <property type="match status" value="1"/>
</dbReference>
<keyword evidence="3" id="KW-1185">Reference proteome</keyword>
<dbReference type="Gene3D" id="3.90.1520.10">
    <property type="entry name" value="H-NOX domain"/>
    <property type="match status" value="1"/>
</dbReference>
<dbReference type="InterPro" id="IPR038158">
    <property type="entry name" value="H-NOX_domain_sf"/>
</dbReference>
<dbReference type="RefSeq" id="WP_174136843.1">
    <property type="nucleotide sequence ID" value="NZ_JABUFE010000003.1"/>
</dbReference>
<dbReference type="InterPro" id="IPR024096">
    <property type="entry name" value="NO_sig/Golgi_transp_ligand-bd"/>
</dbReference>
<protein>
    <submittedName>
        <fullName evidence="2">Heme NO-binding domain-containing protein</fullName>
    </submittedName>
</protein>
<comment type="caution">
    <text evidence="2">The sequence shown here is derived from an EMBL/GenBank/DDBJ whole genome shotgun (WGS) entry which is preliminary data.</text>
</comment>
<evidence type="ECO:0000259" key="1">
    <source>
        <dbReference type="Pfam" id="PF07700"/>
    </source>
</evidence>
<feature type="domain" description="Heme NO-binding" evidence="1">
    <location>
        <begin position="2"/>
        <end position="157"/>
    </location>
</feature>
<name>A0ABX2IP14_9RHOB</name>
<organism evidence="2 3">
    <name type="scientific">Parasulfitobacter algicola</name>
    <dbReference type="NCBI Taxonomy" id="2614809"/>
    <lineage>
        <taxon>Bacteria</taxon>
        <taxon>Pseudomonadati</taxon>
        <taxon>Pseudomonadota</taxon>
        <taxon>Alphaproteobacteria</taxon>
        <taxon>Rhodobacterales</taxon>
        <taxon>Roseobacteraceae</taxon>
        <taxon>Parasulfitobacter</taxon>
    </lineage>
</organism>
<accession>A0ABX2IP14</accession>
<evidence type="ECO:0000313" key="2">
    <source>
        <dbReference type="EMBL" id="NSX54632.1"/>
    </source>
</evidence>
<reference evidence="2 3" key="1">
    <citation type="submission" date="2020-06" db="EMBL/GenBank/DDBJ databases">
        <title>Sulfitobacter algicola sp. nov., isolated from green algae.</title>
        <authorList>
            <person name="Wang C."/>
        </authorList>
    </citation>
    <scope>NUCLEOTIDE SEQUENCE [LARGE SCALE GENOMIC DNA]</scope>
    <source>
        <strain evidence="2 3">1151</strain>
    </source>
</reference>
<dbReference type="SUPFAM" id="SSF111126">
    <property type="entry name" value="Ligand-binding domain in the NO signalling and Golgi transport"/>
    <property type="match status" value="1"/>
</dbReference>
<dbReference type="Proteomes" id="UP000777935">
    <property type="component" value="Unassembled WGS sequence"/>
</dbReference>
<proteinExistence type="predicted"/>
<evidence type="ECO:0000313" key="3">
    <source>
        <dbReference type="Proteomes" id="UP000777935"/>
    </source>
</evidence>
<dbReference type="InterPro" id="IPR011644">
    <property type="entry name" value="Heme_NO-bd"/>
</dbReference>
<sequence>MHGLINCALERFVRDTYGSPIWADVIRASNIEIDTFEAMLSYKNNITFQILTALSQTLEKPPGEVLEDIGMYLVSHSNNEALRRLMRFSGVTFEDFLYSLDDLHDRARLAVPDLTLPDLELLEEVGGQFELLVRANMPGIGFVLMGVLRAMADDYGALVFLEHKGNVANCEKLSISLLENSFSEGREFHLGRAVGE</sequence>